<evidence type="ECO:0000313" key="12">
    <source>
        <dbReference type="Proteomes" id="UP000054075"/>
    </source>
</evidence>
<dbReference type="CDD" id="cd01991">
    <property type="entry name" value="Asn_synthase_B_C"/>
    <property type="match status" value="1"/>
</dbReference>
<accession>A8PKM5</accession>
<dbReference type="PANTHER" id="PTHR43284">
    <property type="entry name" value="ASPARAGINE SYNTHETASE (GLUTAMINE-HYDROLYZING)"/>
    <property type="match status" value="1"/>
</dbReference>
<organism evidence="11 12">
    <name type="scientific">Rickettsiella grylli</name>
    <dbReference type="NCBI Taxonomy" id="59196"/>
    <lineage>
        <taxon>Bacteria</taxon>
        <taxon>Pseudomonadati</taxon>
        <taxon>Pseudomonadota</taxon>
        <taxon>Gammaproteobacteria</taxon>
        <taxon>Legionellales</taxon>
        <taxon>Coxiellaceae</taxon>
        <taxon>Rickettsiella</taxon>
    </lineage>
</organism>
<feature type="active site" description="For GATase activity" evidence="8">
    <location>
        <position position="2"/>
    </location>
</feature>
<dbReference type="SUPFAM" id="SSF52402">
    <property type="entry name" value="Adenine nucleotide alpha hydrolases-like"/>
    <property type="match status" value="1"/>
</dbReference>
<dbReference type="Gene3D" id="3.60.20.10">
    <property type="entry name" value="Glutamine Phosphoribosylpyrophosphate, subunit 1, domain 1"/>
    <property type="match status" value="1"/>
</dbReference>
<evidence type="ECO:0000313" key="11">
    <source>
        <dbReference type="EMBL" id="EDP46194.1"/>
    </source>
</evidence>
<keyword evidence="4 9" id="KW-0547">Nucleotide-binding</keyword>
<reference evidence="11" key="1">
    <citation type="submission" date="2006-04" db="EMBL/GenBank/DDBJ databases">
        <authorList>
            <person name="Seshadri R."/>
            <person name="Federici B.A."/>
        </authorList>
    </citation>
    <scope>NUCLEOTIDE SEQUENCE [LARGE SCALE GENOMIC DNA]</scope>
</reference>
<dbReference type="STRING" id="59196.RICGR_0209"/>
<feature type="binding site" evidence="9">
    <location>
        <position position="99"/>
    </location>
    <ligand>
        <name>L-glutamine</name>
        <dbReference type="ChEBI" id="CHEBI:58359"/>
    </ligand>
</feature>
<dbReference type="SUPFAM" id="SSF56235">
    <property type="entry name" value="N-terminal nucleophile aminohydrolases (Ntn hydrolases)"/>
    <property type="match status" value="1"/>
</dbReference>
<dbReference type="NCBIfam" id="TIGR01536">
    <property type="entry name" value="asn_synth_AEB"/>
    <property type="match status" value="1"/>
</dbReference>
<dbReference type="Pfam" id="PF13522">
    <property type="entry name" value="GATase_6"/>
    <property type="match status" value="1"/>
</dbReference>
<dbReference type="InterPro" id="IPR001962">
    <property type="entry name" value="Asn_synthase"/>
</dbReference>
<comment type="catalytic activity">
    <reaction evidence="7">
        <text>L-aspartate + L-glutamine + ATP + H2O = L-asparagine + L-glutamate + AMP + diphosphate + H(+)</text>
        <dbReference type="Rhea" id="RHEA:12228"/>
        <dbReference type="ChEBI" id="CHEBI:15377"/>
        <dbReference type="ChEBI" id="CHEBI:15378"/>
        <dbReference type="ChEBI" id="CHEBI:29985"/>
        <dbReference type="ChEBI" id="CHEBI:29991"/>
        <dbReference type="ChEBI" id="CHEBI:30616"/>
        <dbReference type="ChEBI" id="CHEBI:33019"/>
        <dbReference type="ChEBI" id="CHEBI:58048"/>
        <dbReference type="ChEBI" id="CHEBI:58359"/>
        <dbReference type="ChEBI" id="CHEBI:456215"/>
        <dbReference type="EC" id="6.3.5.4"/>
    </reaction>
</comment>
<dbReference type="eggNOG" id="COG0367">
    <property type="taxonomic scope" value="Bacteria"/>
</dbReference>
<keyword evidence="5 9" id="KW-0067">ATP-binding</keyword>
<evidence type="ECO:0000256" key="6">
    <source>
        <dbReference type="ARBA" id="ARBA00022962"/>
    </source>
</evidence>
<dbReference type="GO" id="GO:0004066">
    <property type="term" value="F:asparagine synthase (glutamine-hydrolyzing) activity"/>
    <property type="evidence" value="ECO:0007669"/>
    <property type="project" value="UniProtKB-EC"/>
</dbReference>
<dbReference type="Pfam" id="PF00733">
    <property type="entry name" value="Asn_synthase"/>
    <property type="match status" value="1"/>
</dbReference>
<name>A8PKM5_9COXI</name>
<dbReference type="InterPro" id="IPR051786">
    <property type="entry name" value="ASN_synthetase/amidase"/>
</dbReference>
<dbReference type="InterPro" id="IPR029055">
    <property type="entry name" value="Ntn_hydrolases_N"/>
</dbReference>
<evidence type="ECO:0000259" key="10">
    <source>
        <dbReference type="PROSITE" id="PS51278"/>
    </source>
</evidence>
<keyword evidence="8" id="KW-0028">Amino-acid biosynthesis</keyword>
<evidence type="ECO:0000256" key="3">
    <source>
        <dbReference type="ARBA" id="ARBA00012737"/>
    </source>
</evidence>
<dbReference type="InterPro" id="IPR017932">
    <property type="entry name" value="GATase_2_dom"/>
</dbReference>
<sequence>MCGIVGILSNLDKSFHISNLLNSMSGTLTHRGPDGSGVYLDDNIAMAHRRLSIIDLSSNANQPFSSYDKSLVLIFNGEIYNYSKIKNLVYNYPFKSTSDGEIILPLYQKFGPDFIKHLEGMFAFALYDKKQKLLFLVRDRVGEKPLYYTWYKNCLFFSSELKSFWEITDFRPPLSKIAILNYLAYTQSPAPYSMYENIYKVIPGHYLIIDCKNKVTQKNYWNIDFTNKTKITAYEATEQLDTLLRDTMKKTLVSDVSIGITLSGGIDSSVLLGHMSGIYSEAINSFTLGSNHQPNSIDPELDRAKIVAKLYQTHEHFCDFKDISFKDFLKANSYYDEPVGILDTVHSMFLSQYISQYHKVVITGNGADEVFGGYKSYSNFLRKNFLKQCLIQASRKYAIKNIQSFFTKTVLKTISNYSLKFLTNDMILFSNNPYLIEYLDVYYKMSNFDNLLDGKLFFELLVTLNHCASMSDTLGMTHSLEIRSPFLNHHIVEFAASLPVYYKVKFFSPSNRNKYILKRLALKYMPKELIFIKKYGCGSFINYHGKFKTSWRADIEQILFHSAAGIYEFFSKEKTRCLWIKFLSGVLSPNEKMLLNKLIILFAWYNSVFLKRKSSFQLASNQIQPNLH</sequence>
<dbReference type="OrthoDB" id="9763290at2"/>
<dbReference type="RefSeq" id="WP_006035178.1">
    <property type="nucleotide sequence ID" value="NZ_AAQJ02000001.1"/>
</dbReference>
<dbReference type="Gene3D" id="3.40.50.620">
    <property type="entry name" value="HUPs"/>
    <property type="match status" value="1"/>
</dbReference>
<dbReference type="InterPro" id="IPR006426">
    <property type="entry name" value="Asn_synth_AEB"/>
</dbReference>
<gene>
    <name evidence="11" type="primary">asnB</name>
    <name evidence="11" type="ORF">RICGR_0209</name>
</gene>
<dbReference type="Proteomes" id="UP000054075">
    <property type="component" value="Unassembled WGS sequence"/>
</dbReference>
<comment type="caution">
    <text evidence="11">The sequence shown here is derived from an EMBL/GenBank/DDBJ whole genome shotgun (WGS) entry which is preliminary data.</text>
</comment>
<comment type="pathway">
    <text evidence="1">Amino-acid biosynthesis; L-asparagine biosynthesis; L-asparagine from L-aspartate (L-Gln route): step 1/1.</text>
</comment>
<proteinExistence type="inferred from homology"/>
<keyword evidence="6 8" id="KW-0315">Glutamine amidotransferase</keyword>
<evidence type="ECO:0000256" key="8">
    <source>
        <dbReference type="PIRSR" id="PIRSR001589-1"/>
    </source>
</evidence>
<dbReference type="GO" id="GO:0005524">
    <property type="term" value="F:ATP binding"/>
    <property type="evidence" value="ECO:0007669"/>
    <property type="project" value="UniProtKB-KW"/>
</dbReference>
<evidence type="ECO:0000256" key="9">
    <source>
        <dbReference type="PIRSR" id="PIRSR001589-2"/>
    </source>
</evidence>
<protein>
    <recommendedName>
        <fullName evidence="3">asparagine synthase (glutamine-hydrolyzing)</fullName>
        <ecNumber evidence="3">6.3.5.4</ecNumber>
    </recommendedName>
</protein>
<dbReference type="CDD" id="cd00712">
    <property type="entry name" value="AsnB"/>
    <property type="match status" value="1"/>
</dbReference>
<dbReference type="InterPro" id="IPR014729">
    <property type="entry name" value="Rossmann-like_a/b/a_fold"/>
</dbReference>
<dbReference type="EC" id="6.3.5.4" evidence="3"/>
<dbReference type="PIRSF" id="PIRSF001589">
    <property type="entry name" value="Asn_synthetase_glu-h"/>
    <property type="match status" value="1"/>
</dbReference>
<dbReference type="GO" id="GO:0006529">
    <property type="term" value="P:asparagine biosynthetic process"/>
    <property type="evidence" value="ECO:0007669"/>
    <property type="project" value="UniProtKB-KW"/>
</dbReference>
<evidence type="ECO:0000256" key="5">
    <source>
        <dbReference type="ARBA" id="ARBA00022840"/>
    </source>
</evidence>
<keyword evidence="12" id="KW-1185">Reference proteome</keyword>
<evidence type="ECO:0000256" key="7">
    <source>
        <dbReference type="ARBA" id="ARBA00048741"/>
    </source>
</evidence>
<keyword evidence="11" id="KW-0436">Ligase</keyword>
<dbReference type="InterPro" id="IPR033738">
    <property type="entry name" value="AsnB_N"/>
</dbReference>
<dbReference type="PANTHER" id="PTHR43284:SF1">
    <property type="entry name" value="ASPARAGINE SYNTHETASE"/>
    <property type="match status" value="1"/>
</dbReference>
<dbReference type="PROSITE" id="PS51278">
    <property type="entry name" value="GATASE_TYPE_2"/>
    <property type="match status" value="1"/>
</dbReference>
<evidence type="ECO:0000256" key="1">
    <source>
        <dbReference type="ARBA" id="ARBA00005187"/>
    </source>
</evidence>
<evidence type="ECO:0000256" key="2">
    <source>
        <dbReference type="ARBA" id="ARBA00005752"/>
    </source>
</evidence>
<keyword evidence="8" id="KW-0061">Asparagine biosynthesis</keyword>
<dbReference type="AlphaFoldDB" id="A8PKM5"/>
<reference evidence="11" key="2">
    <citation type="submission" date="2007-10" db="EMBL/GenBank/DDBJ databases">
        <authorList>
            <person name="Myers G.S."/>
        </authorList>
    </citation>
    <scope>NUCLEOTIDE SEQUENCE [LARGE SCALE GENOMIC DNA]</scope>
</reference>
<evidence type="ECO:0000256" key="4">
    <source>
        <dbReference type="ARBA" id="ARBA00022741"/>
    </source>
</evidence>
<comment type="similarity">
    <text evidence="2">Belongs to the asparagine synthetase family.</text>
</comment>
<feature type="domain" description="Glutamine amidotransferase type-2" evidence="10">
    <location>
        <begin position="2"/>
        <end position="212"/>
    </location>
</feature>
<dbReference type="EMBL" id="AAQJ02000001">
    <property type="protein sequence ID" value="EDP46194.1"/>
    <property type="molecule type" value="Genomic_DNA"/>
</dbReference>